<evidence type="ECO:0000313" key="4">
    <source>
        <dbReference type="Proteomes" id="UP000825729"/>
    </source>
</evidence>
<feature type="region of interest" description="Disordered" evidence="1">
    <location>
        <begin position="1"/>
        <end position="39"/>
    </location>
</feature>
<feature type="compositionally biased region" description="Polar residues" evidence="1">
    <location>
        <begin position="1"/>
        <end position="23"/>
    </location>
</feature>
<keyword evidence="4" id="KW-1185">Reference proteome</keyword>
<dbReference type="InterPro" id="IPR003107">
    <property type="entry name" value="HAT"/>
</dbReference>
<proteinExistence type="predicted"/>
<dbReference type="Proteomes" id="UP000825729">
    <property type="component" value="Unassembled WGS sequence"/>
</dbReference>
<sequence length="645" mass="71869">MLLRSSSTPILGSLLSSESPNNFDHNRPPPSSDNHKKLSFHATSHNCHPFSWNSFPMSHAGGGFSEFKPESNSSPKGFRRAQSDGNLQALAALEVDDGFRNSTPMKSSKKHHGVLQTIPSFSVYRPRYEEEEDVQGGEDEQVDCEDGLERSVTIGENISSNGTDFCFPSDNEIGFVQQVRDERSEEILSIGRMGSPSLFLAKSLGIDDSGLVFNGNGGDGSNFPPLGANGPGDASVVEDYYKRMVEENPSSALVLRNYAHFLHKTKKDFRGAEEYYSRAILAEPGDGEVLSQYAQLIWQFYHDSKKASRYFEQAVQSAPDNSHVLAAYANFLWEAEDEEEEGEDSQSQKIPFVRPRCGTLQPPYPEMRSVCNLDILTLNMLRVKKILRYNSFCSGRLTQEVSKIHKKAINSGLHMLVLYRIVGAVLSENYNTAINSVFLDEKDKMMSPGIKKKLRSEVVISEKLKRARQWSVTPRIMMQAGTEMADAFTNTALDPHQTTGLVRVYKSGIRVIYMLARAILSPACILPHLLALFLRRELSGEAKTLRCSSETPPPKWVARISSLIDFHGGASYLQRGEMCANTLNFDEMTVITSAGGQTPAPSSHTPRLPFSADHKHPFKVQTLRTKTHNSFFSFLGLSSFRSRVQ</sequence>
<evidence type="ECO:0000313" key="3">
    <source>
        <dbReference type="EMBL" id="KAG9445742.1"/>
    </source>
</evidence>
<dbReference type="AlphaFoldDB" id="A0AAV7EDF8"/>
<dbReference type="PANTHER" id="PTHR26312:SF221">
    <property type="entry name" value="OS04G0510600 PROTEIN"/>
    <property type="match status" value="1"/>
</dbReference>
<evidence type="ECO:0000256" key="1">
    <source>
        <dbReference type="SAM" id="MobiDB-lite"/>
    </source>
</evidence>
<dbReference type="SMART" id="SM00386">
    <property type="entry name" value="HAT"/>
    <property type="match status" value="3"/>
</dbReference>
<name>A0AAV7EDF8_ARIFI</name>
<dbReference type="EMBL" id="JAINDJ010000005">
    <property type="protein sequence ID" value="KAG9445742.1"/>
    <property type="molecule type" value="Genomic_DNA"/>
</dbReference>
<dbReference type="InterPro" id="IPR057352">
    <property type="entry name" value="TPR_TmcB/C"/>
</dbReference>
<gene>
    <name evidence="3" type="ORF">H6P81_011870</name>
</gene>
<feature type="domain" description="TmcB/TmcC TPR repeats" evidence="2">
    <location>
        <begin position="237"/>
        <end position="282"/>
    </location>
</feature>
<dbReference type="Gene3D" id="1.25.40.10">
    <property type="entry name" value="Tetratricopeptide repeat domain"/>
    <property type="match status" value="1"/>
</dbReference>
<dbReference type="GO" id="GO:0006396">
    <property type="term" value="P:RNA processing"/>
    <property type="evidence" value="ECO:0007669"/>
    <property type="project" value="InterPro"/>
</dbReference>
<comment type="caution">
    <text evidence="3">The sequence shown here is derived from an EMBL/GenBank/DDBJ whole genome shotgun (WGS) entry which is preliminary data.</text>
</comment>
<dbReference type="SUPFAM" id="SSF48452">
    <property type="entry name" value="TPR-like"/>
    <property type="match status" value="1"/>
</dbReference>
<dbReference type="Pfam" id="PF25474">
    <property type="entry name" value="TPR_TmcB"/>
    <property type="match status" value="1"/>
</dbReference>
<organism evidence="3 4">
    <name type="scientific">Aristolochia fimbriata</name>
    <name type="common">White veined hardy Dutchman's pipe vine</name>
    <dbReference type="NCBI Taxonomy" id="158543"/>
    <lineage>
        <taxon>Eukaryota</taxon>
        <taxon>Viridiplantae</taxon>
        <taxon>Streptophyta</taxon>
        <taxon>Embryophyta</taxon>
        <taxon>Tracheophyta</taxon>
        <taxon>Spermatophyta</taxon>
        <taxon>Magnoliopsida</taxon>
        <taxon>Magnoliidae</taxon>
        <taxon>Piperales</taxon>
        <taxon>Aristolochiaceae</taxon>
        <taxon>Aristolochia</taxon>
    </lineage>
</organism>
<reference evidence="3 4" key="1">
    <citation type="submission" date="2021-07" db="EMBL/GenBank/DDBJ databases">
        <title>The Aristolochia fimbriata genome: insights into angiosperm evolution, floral development and chemical biosynthesis.</title>
        <authorList>
            <person name="Jiao Y."/>
        </authorList>
    </citation>
    <scope>NUCLEOTIDE SEQUENCE [LARGE SCALE GENOMIC DNA]</scope>
    <source>
        <strain evidence="3">IBCAS-2021</strain>
        <tissue evidence="3">Leaf</tissue>
    </source>
</reference>
<evidence type="ECO:0000259" key="2">
    <source>
        <dbReference type="Pfam" id="PF25474"/>
    </source>
</evidence>
<protein>
    <recommendedName>
        <fullName evidence="2">TmcB/TmcC TPR repeats domain-containing protein</fullName>
    </recommendedName>
</protein>
<dbReference type="PANTHER" id="PTHR26312">
    <property type="entry name" value="TETRATRICOPEPTIDE REPEAT PROTEIN 5"/>
    <property type="match status" value="1"/>
</dbReference>
<dbReference type="InterPro" id="IPR011990">
    <property type="entry name" value="TPR-like_helical_dom_sf"/>
</dbReference>
<accession>A0AAV7EDF8</accession>